<dbReference type="EMBL" id="AMQN01012840">
    <property type="status" value="NOT_ANNOTATED_CDS"/>
    <property type="molecule type" value="Genomic_DNA"/>
</dbReference>
<feature type="transmembrane region" description="Helical" evidence="12">
    <location>
        <begin position="51"/>
        <end position="70"/>
    </location>
</feature>
<keyword evidence="7" id="KW-0915">Sodium</keyword>
<dbReference type="Proteomes" id="UP000014760">
    <property type="component" value="Unassembled WGS sequence"/>
</dbReference>
<keyword evidence="8" id="KW-0406">Ion transport</keyword>
<dbReference type="Pfam" id="PF00474">
    <property type="entry name" value="SSF"/>
    <property type="match status" value="1"/>
</dbReference>
<dbReference type="AlphaFoldDB" id="R7TIL5"/>
<feature type="transmembrane region" description="Helical" evidence="12">
    <location>
        <begin position="164"/>
        <end position="186"/>
    </location>
</feature>
<dbReference type="NCBIfam" id="TIGR00813">
    <property type="entry name" value="sss"/>
    <property type="match status" value="1"/>
</dbReference>
<evidence type="ECO:0000256" key="1">
    <source>
        <dbReference type="ARBA" id="ARBA00004651"/>
    </source>
</evidence>
<gene>
    <name evidence="13" type="ORF">CAPTEDRAFT_112752</name>
</gene>
<keyword evidence="3" id="KW-0813">Transport</keyword>
<dbReference type="OMA" id="SEECETY"/>
<evidence type="ECO:0000256" key="6">
    <source>
        <dbReference type="ARBA" id="ARBA00022989"/>
    </source>
</evidence>
<dbReference type="OrthoDB" id="6132759at2759"/>
<evidence type="ECO:0000313" key="13">
    <source>
        <dbReference type="EMBL" id="ELT93297.1"/>
    </source>
</evidence>
<comment type="subcellular location">
    <subcellularLocation>
        <location evidence="1">Cell membrane</location>
        <topology evidence="1">Multi-pass membrane protein</topology>
    </subcellularLocation>
</comment>
<organism evidence="13">
    <name type="scientific">Capitella teleta</name>
    <name type="common">Polychaete worm</name>
    <dbReference type="NCBI Taxonomy" id="283909"/>
    <lineage>
        <taxon>Eukaryota</taxon>
        <taxon>Metazoa</taxon>
        <taxon>Spiralia</taxon>
        <taxon>Lophotrochozoa</taxon>
        <taxon>Annelida</taxon>
        <taxon>Polychaeta</taxon>
        <taxon>Sedentaria</taxon>
        <taxon>Scolecida</taxon>
        <taxon>Capitellidae</taxon>
        <taxon>Capitella</taxon>
    </lineage>
</organism>
<evidence type="ECO:0000256" key="11">
    <source>
        <dbReference type="RuleBase" id="RU362091"/>
    </source>
</evidence>
<evidence type="ECO:0000313" key="14">
    <source>
        <dbReference type="EnsemblMetazoa" id="CapteP112752"/>
    </source>
</evidence>
<dbReference type="EnsemblMetazoa" id="CapteT112752">
    <property type="protein sequence ID" value="CapteP112752"/>
    <property type="gene ID" value="CapteG112752"/>
</dbReference>
<feature type="transmembrane region" description="Helical" evidence="12">
    <location>
        <begin position="423"/>
        <end position="445"/>
    </location>
</feature>
<reference evidence="15" key="1">
    <citation type="submission" date="2012-12" db="EMBL/GenBank/DDBJ databases">
        <authorList>
            <person name="Hellsten U."/>
            <person name="Grimwood J."/>
            <person name="Chapman J.A."/>
            <person name="Shapiro H."/>
            <person name="Aerts A."/>
            <person name="Otillar R.P."/>
            <person name="Terry A.Y."/>
            <person name="Boore J.L."/>
            <person name="Simakov O."/>
            <person name="Marletaz F."/>
            <person name="Cho S.-J."/>
            <person name="Edsinger-Gonzales E."/>
            <person name="Havlak P."/>
            <person name="Kuo D.-H."/>
            <person name="Larsson T."/>
            <person name="Lv J."/>
            <person name="Arendt D."/>
            <person name="Savage R."/>
            <person name="Osoegawa K."/>
            <person name="de Jong P."/>
            <person name="Lindberg D.R."/>
            <person name="Seaver E.C."/>
            <person name="Weisblat D.A."/>
            <person name="Putnam N.H."/>
            <person name="Grigoriev I.V."/>
            <person name="Rokhsar D.S."/>
        </authorList>
    </citation>
    <scope>NUCLEOTIDE SEQUENCE</scope>
    <source>
        <strain evidence="15">I ESC-2004</strain>
    </source>
</reference>
<reference evidence="13 15" key="2">
    <citation type="journal article" date="2013" name="Nature">
        <title>Insights into bilaterian evolution from three spiralian genomes.</title>
        <authorList>
            <person name="Simakov O."/>
            <person name="Marletaz F."/>
            <person name="Cho S.J."/>
            <person name="Edsinger-Gonzales E."/>
            <person name="Havlak P."/>
            <person name="Hellsten U."/>
            <person name="Kuo D.H."/>
            <person name="Larsson T."/>
            <person name="Lv J."/>
            <person name="Arendt D."/>
            <person name="Savage R."/>
            <person name="Osoegawa K."/>
            <person name="de Jong P."/>
            <person name="Grimwood J."/>
            <person name="Chapman J.A."/>
            <person name="Shapiro H."/>
            <person name="Aerts A."/>
            <person name="Otillar R.P."/>
            <person name="Terry A.Y."/>
            <person name="Boore J.L."/>
            <person name="Grigoriev I.V."/>
            <person name="Lindberg D.R."/>
            <person name="Seaver E.C."/>
            <person name="Weisblat D.A."/>
            <person name="Putnam N.H."/>
            <person name="Rokhsar D.S."/>
        </authorList>
    </citation>
    <scope>NUCLEOTIDE SEQUENCE</scope>
    <source>
        <strain evidence="13 15">I ESC-2004</strain>
    </source>
</reference>
<evidence type="ECO:0000313" key="15">
    <source>
        <dbReference type="Proteomes" id="UP000014760"/>
    </source>
</evidence>
<comment type="similarity">
    <text evidence="2 11">Belongs to the sodium:solute symporter (SSF) (TC 2.A.21) family.</text>
</comment>
<feature type="transmembrane region" description="Helical" evidence="12">
    <location>
        <begin position="284"/>
        <end position="309"/>
    </location>
</feature>
<keyword evidence="15" id="KW-1185">Reference proteome</keyword>
<feature type="transmembrane region" description="Helical" evidence="12">
    <location>
        <begin position="451"/>
        <end position="472"/>
    </location>
</feature>
<evidence type="ECO:0000256" key="10">
    <source>
        <dbReference type="ARBA" id="ARBA00023201"/>
    </source>
</evidence>
<evidence type="ECO:0000256" key="8">
    <source>
        <dbReference type="ARBA" id="ARBA00023065"/>
    </source>
</evidence>
<dbReference type="GO" id="GO:0015293">
    <property type="term" value="F:symporter activity"/>
    <property type="evidence" value="ECO:0007669"/>
    <property type="project" value="TreeGrafter"/>
</dbReference>
<keyword evidence="5 12" id="KW-0812">Transmembrane</keyword>
<keyword evidence="4" id="KW-1003">Cell membrane</keyword>
<keyword evidence="10" id="KW-0739">Sodium transport</keyword>
<dbReference type="HOGENOM" id="CLU_018808_11_1_1"/>
<evidence type="ECO:0000256" key="5">
    <source>
        <dbReference type="ARBA" id="ARBA00022692"/>
    </source>
</evidence>
<evidence type="ECO:0000256" key="4">
    <source>
        <dbReference type="ARBA" id="ARBA00022475"/>
    </source>
</evidence>
<dbReference type="PANTHER" id="PTHR42985:SF40">
    <property type="entry name" value="LD47995P-RELATED"/>
    <property type="match status" value="1"/>
</dbReference>
<name>R7TIL5_CAPTE</name>
<proteinExistence type="inferred from homology"/>
<evidence type="ECO:0008006" key="16">
    <source>
        <dbReference type="Google" id="ProtNLM"/>
    </source>
</evidence>
<protein>
    <recommendedName>
        <fullName evidence="16">Sodium-dependent multivitamin transporter</fullName>
    </recommendedName>
</protein>
<dbReference type="InterPro" id="IPR038377">
    <property type="entry name" value="Na/Glc_symporter_sf"/>
</dbReference>
<feature type="transmembrane region" description="Helical" evidence="12">
    <location>
        <begin position="20"/>
        <end position="39"/>
    </location>
</feature>
<evidence type="ECO:0000256" key="9">
    <source>
        <dbReference type="ARBA" id="ARBA00023136"/>
    </source>
</evidence>
<dbReference type="InterPro" id="IPR051163">
    <property type="entry name" value="Sodium:Solute_Symporter_SSF"/>
</dbReference>
<reference evidence="14" key="3">
    <citation type="submission" date="2015-06" db="UniProtKB">
        <authorList>
            <consortium name="EnsemblMetazoa"/>
        </authorList>
    </citation>
    <scope>IDENTIFICATION</scope>
</reference>
<feature type="transmembrane region" description="Helical" evidence="12">
    <location>
        <begin position="82"/>
        <end position="108"/>
    </location>
</feature>
<dbReference type="GO" id="GO:0006814">
    <property type="term" value="P:sodium ion transport"/>
    <property type="evidence" value="ECO:0007669"/>
    <property type="project" value="UniProtKB-KW"/>
</dbReference>
<feature type="transmembrane region" description="Helical" evidence="12">
    <location>
        <begin position="242"/>
        <end position="263"/>
    </location>
</feature>
<dbReference type="Gene3D" id="1.20.1730.10">
    <property type="entry name" value="Sodium/glucose cotransporter"/>
    <property type="match status" value="1"/>
</dbReference>
<evidence type="ECO:0000256" key="12">
    <source>
        <dbReference type="SAM" id="Phobius"/>
    </source>
</evidence>
<evidence type="ECO:0000256" key="3">
    <source>
        <dbReference type="ARBA" id="ARBA00022448"/>
    </source>
</evidence>
<sequence>MSTTEAPGNGKIEFHWADFVVFFLSLVLTAGVGLFMSFYKRKSSNSEELLLASRSMHFIPVCLSLLASLLNATLTLGGPADIYFYGATGIPIVIAFNLVSPLAAFVIVPTFYNMRLTSAYEYLEKRFNYAVRVTGSFLFSISLLLFLAIVLYAPALAFSQVTSLSLPVAIIVTGVICTIYTMMGGIKAVIWTDTIQMIILIVGMIVLAAVGSHKAGGFGAVWDVAKEYGRDKVFEWDWDPRIRYTFWGQLFGQWVIYVGIFFSNQMMIQRYMTVSNVRDAQLSVFMMMFSASVVILIIALVGWSLFAYYTVDPLLTKRIAKGDQIVPLFLMDILGDQYGLPGLITAAVFAAALSSVSSAVNSLAAVTLEDFIKPIYSLMSTTPLREWTGTFLTTALACFFGLITIGLSFAAEHMAEKLIEATAMIWSIVGGPLAGVFMMGFFFPWANSAGALSGMIISLAMSLWLGIGGIMYKNKTPILPLRMGGNTTFTIPLDLSNKGCVLPNVINAPALISLLFQWRSSRFLRNFVCMVRCIFHWHLPYSGQHCVFDD</sequence>
<accession>R7TIL5</accession>
<dbReference type="GO" id="GO:0005886">
    <property type="term" value="C:plasma membrane"/>
    <property type="evidence" value="ECO:0007669"/>
    <property type="project" value="UniProtKB-SubCell"/>
</dbReference>
<feature type="transmembrane region" description="Helical" evidence="12">
    <location>
        <begin position="198"/>
        <end position="222"/>
    </location>
</feature>
<dbReference type="InterPro" id="IPR001734">
    <property type="entry name" value="Na/solute_symporter"/>
</dbReference>
<feature type="transmembrane region" description="Helical" evidence="12">
    <location>
        <begin position="387"/>
        <end position="411"/>
    </location>
</feature>
<keyword evidence="9 12" id="KW-0472">Membrane</keyword>
<keyword evidence="6 12" id="KW-1133">Transmembrane helix</keyword>
<evidence type="ECO:0000256" key="7">
    <source>
        <dbReference type="ARBA" id="ARBA00023053"/>
    </source>
</evidence>
<dbReference type="PROSITE" id="PS50283">
    <property type="entry name" value="NA_SOLUT_SYMP_3"/>
    <property type="match status" value="1"/>
</dbReference>
<feature type="transmembrane region" description="Helical" evidence="12">
    <location>
        <begin position="129"/>
        <end position="152"/>
    </location>
</feature>
<dbReference type="EMBL" id="KB309791">
    <property type="protein sequence ID" value="ELT93297.1"/>
    <property type="molecule type" value="Genomic_DNA"/>
</dbReference>
<dbReference type="PANTHER" id="PTHR42985">
    <property type="entry name" value="SODIUM-COUPLED MONOCARBOXYLATE TRANSPORTER"/>
    <property type="match status" value="1"/>
</dbReference>
<evidence type="ECO:0000256" key="2">
    <source>
        <dbReference type="ARBA" id="ARBA00006434"/>
    </source>
</evidence>